<evidence type="ECO:0008006" key="5">
    <source>
        <dbReference type="Google" id="ProtNLM"/>
    </source>
</evidence>
<organism evidence="3 4">
    <name type="scientific">Gelidibacter pelagius</name>
    <dbReference type="NCBI Taxonomy" id="2819985"/>
    <lineage>
        <taxon>Bacteria</taxon>
        <taxon>Pseudomonadati</taxon>
        <taxon>Bacteroidota</taxon>
        <taxon>Flavobacteriia</taxon>
        <taxon>Flavobacteriales</taxon>
        <taxon>Flavobacteriaceae</taxon>
        <taxon>Gelidibacter</taxon>
    </lineage>
</organism>
<dbReference type="Proteomes" id="UP000681315">
    <property type="component" value="Unassembled WGS sequence"/>
</dbReference>
<dbReference type="InterPro" id="IPR036249">
    <property type="entry name" value="Thioredoxin-like_sf"/>
</dbReference>
<evidence type="ECO:0000313" key="3">
    <source>
        <dbReference type="EMBL" id="MBO3099853.1"/>
    </source>
</evidence>
<dbReference type="InterPro" id="IPR006660">
    <property type="entry name" value="Arsenate_reductase-like"/>
</dbReference>
<dbReference type="Gene3D" id="3.40.30.10">
    <property type="entry name" value="Glutaredoxin"/>
    <property type="match status" value="1"/>
</dbReference>
<dbReference type="SUPFAM" id="SSF52833">
    <property type="entry name" value="Thioredoxin-like"/>
    <property type="match status" value="1"/>
</dbReference>
<comment type="similarity">
    <text evidence="1 2">Belongs to the ArsC family.</text>
</comment>
<dbReference type="PROSITE" id="PS51353">
    <property type="entry name" value="ARSC"/>
    <property type="match status" value="1"/>
</dbReference>
<proteinExistence type="inferred from homology"/>
<evidence type="ECO:0000313" key="4">
    <source>
        <dbReference type="Proteomes" id="UP000681315"/>
    </source>
</evidence>
<dbReference type="EMBL" id="JAGEVG010000023">
    <property type="protein sequence ID" value="MBO3099853.1"/>
    <property type="molecule type" value="Genomic_DNA"/>
</dbReference>
<comment type="caution">
    <text evidence="3">The sequence shown here is derived from an EMBL/GenBank/DDBJ whole genome shotgun (WGS) entry which is preliminary data.</text>
</comment>
<evidence type="ECO:0000256" key="2">
    <source>
        <dbReference type="PROSITE-ProRule" id="PRU01282"/>
    </source>
</evidence>
<sequence>MQGSKSNKGVISTSDGQITLFYNSTSQKGKQTLAYAKTHGLPLEKVDILKTPLTGTQITELAKRLGITVPDMVNQGHYKYRRKFTAQCFDSEDWITVIQNHPEIMKQPIALRGNKTILVETPTDIIRI</sequence>
<keyword evidence="4" id="KW-1185">Reference proteome</keyword>
<name>A0ABS3SVU1_9FLAO</name>
<accession>A0ABS3SVU1</accession>
<reference evidence="3 4" key="1">
    <citation type="submission" date="2021-03" db="EMBL/GenBank/DDBJ databases">
        <title>Gelidibacter sp. nov., isolated from costal sediment.</title>
        <authorList>
            <person name="Lun K.-Y."/>
        </authorList>
    </citation>
    <scope>NUCLEOTIDE SEQUENCE [LARGE SCALE GENOMIC DNA]</scope>
    <source>
        <strain evidence="3 4">DF109</strain>
    </source>
</reference>
<protein>
    <recommendedName>
        <fullName evidence="5">Arsenate reductase</fullName>
    </recommendedName>
</protein>
<evidence type="ECO:0000256" key="1">
    <source>
        <dbReference type="ARBA" id="ARBA00007198"/>
    </source>
</evidence>
<gene>
    <name evidence="3" type="ORF">J4051_16395</name>
</gene>
<dbReference type="RefSeq" id="WP_208234961.1">
    <property type="nucleotide sequence ID" value="NZ_JAGEVG010000023.1"/>
</dbReference>